<dbReference type="RefSeq" id="WP_080795288.1">
    <property type="nucleotide sequence ID" value="NZ_CP122963.1"/>
</dbReference>
<dbReference type="AlphaFoldDB" id="A0AAF0H482"/>
<dbReference type="EMBL" id="CP122963">
    <property type="protein sequence ID" value="WGM61743.1"/>
    <property type="molecule type" value="Genomic_DNA"/>
</dbReference>
<keyword evidence="1" id="KW-0472">Membrane</keyword>
<organism evidence="2 3">
    <name type="scientific">Agrobacterium tumefaciens</name>
    <dbReference type="NCBI Taxonomy" id="358"/>
    <lineage>
        <taxon>Bacteria</taxon>
        <taxon>Pseudomonadati</taxon>
        <taxon>Pseudomonadota</taxon>
        <taxon>Alphaproteobacteria</taxon>
        <taxon>Hyphomicrobiales</taxon>
        <taxon>Rhizobiaceae</taxon>
        <taxon>Rhizobium/Agrobacterium group</taxon>
        <taxon>Agrobacterium</taxon>
        <taxon>Agrobacterium tumefaciens complex</taxon>
    </lineage>
</organism>
<feature type="transmembrane region" description="Helical" evidence="1">
    <location>
        <begin position="38"/>
        <end position="60"/>
    </location>
</feature>
<dbReference type="Proteomes" id="UP000305410">
    <property type="component" value="Chromosome Linear"/>
</dbReference>
<sequence>MMLEELGKKICNIAPRAFAPCAPDPWPFGWSLSDGEQLFISTLLGAVVGAVVAGTIQYLISKEEFKRNIRQSATEHRRVRRVERAEQLRRNETIALHIGVKAITITNQMYSTIGLILNSVEDANAAGLASGGIAEKMVPMSGINHDPVQFSSEELAFLFWSGEAELANKLMLINEKYSSLTDTIHTYNESRLAFPEINTGNVPLIKIRQRELHDLAVGICLAFKEDFQEMLGVMEEIPAAFDRTFKKTGFFTAKIPGGGQERLNKLVEVLKAHGI</sequence>
<reference evidence="2" key="1">
    <citation type="submission" date="2019-04" db="EMBL/GenBank/DDBJ databases">
        <authorList>
            <person name="Chiang H.-Y."/>
            <person name="Huang Y.-Y."/>
            <person name="Chou L."/>
            <person name="Lai E.-M."/>
            <person name="Kuo C.-H."/>
        </authorList>
    </citation>
    <scope>NUCLEOTIDE SEQUENCE</scope>
    <source>
        <strain evidence="2">CFBP5506</strain>
    </source>
</reference>
<evidence type="ECO:0000313" key="2">
    <source>
        <dbReference type="EMBL" id="WGM61743.1"/>
    </source>
</evidence>
<evidence type="ECO:0000256" key="1">
    <source>
        <dbReference type="SAM" id="Phobius"/>
    </source>
</evidence>
<reference evidence="2" key="2">
    <citation type="submission" date="2023-04" db="EMBL/GenBank/DDBJ databases">
        <title>Complete genome sequence of Agrobacterium salinitolerans CFBP5506.</title>
        <authorList>
            <person name="Yen H.-C."/>
            <person name="Yan X.-H."/>
            <person name="Lai E.-M."/>
            <person name="Kuo C.-H."/>
        </authorList>
    </citation>
    <scope>NUCLEOTIDE SEQUENCE</scope>
    <source>
        <strain evidence="2">CFBP5506</strain>
    </source>
</reference>
<proteinExistence type="predicted"/>
<accession>A0AAF0H482</accession>
<evidence type="ECO:0000313" key="3">
    <source>
        <dbReference type="Proteomes" id="UP000305410"/>
    </source>
</evidence>
<name>A0AAF0H482_AGRTU</name>
<keyword evidence="1" id="KW-0812">Transmembrane</keyword>
<protein>
    <submittedName>
        <fullName evidence="2">Uncharacterized protein</fullName>
    </submittedName>
</protein>
<gene>
    <name evidence="2" type="ORF">CFBP5506_19180</name>
</gene>
<keyword evidence="1" id="KW-1133">Transmembrane helix</keyword>